<feature type="transmembrane region" description="Helical" evidence="10">
    <location>
        <begin position="215"/>
        <end position="237"/>
    </location>
</feature>
<reference evidence="12 13" key="1">
    <citation type="submission" date="2019-01" db="EMBL/GenBank/DDBJ databases">
        <title>A draft genome assembly of the solar-powered sea slug Elysia chlorotica.</title>
        <authorList>
            <person name="Cai H."/>
            <person name="Li Q."/>
            <person name="Fang X."/>
            <person name="Li J."/>
            <person name="Curtis N.E."/>
            <person name="Altenburger A."/>
            <person name="Shibata T."/>
            <person name="Feng M."/>
            <person name="Maeda T."/>
            <person name="Schwartz J.A."/>
            <person name="Shigenobu S."/>
            <person name="Lundholm N."/>
            <person name="Nishiyama T."/>
            <person name="Yang H."/>
            <person name="Hasebe M."/>
            <person name="Li S."/>
            <person name="Pierce S.K."/>
            <person name="Wang J."/>
        </authorList>
    </citation>
    <scope>NUCLEOTIDE SEQUENCE [LARGE SCALE GENOMIC DNA]</scope>
    <source>
        <strain evidence="12">EC2010</strain>
        <tissue evidence="12">Whole organism of an adult</tissue>
    </source>
</reference>
<dbReference type="PRINTS" id="PR00237">
    <property type="entry name" value="GPCRRHODOPSN"/>
</dbReference>
<dbReference type="InterPro" id="IPR017452">
    <property type="entry name" value="GPCR_Rhodpsn_7TM"/>
</dbReference>
<evidence type="ECO:0000256" key="6">
    <source>
        <dbReference type="ARBA" id="ARBA00023136"/>
    </source>
</evidence>
<feature type="non-terminal residue" evidence="12">
    <location>
        <position position="295"/>
    </location>
</feature>
<evidence type="ECO:0000256" key="7">
    <source>
        <dbReference type="ARBA" id="ARBA00023170"/>
    </source>
</evidence>
<keyword evidence="2" id="KW-1003">Cell membrane</keyword>
<dbReference type="Pfam" id="PF00001">
    <property type="entry name" value="7tm_1"/>
    <property type="match status" value="1"/>
</dbReference>
<dbReference type="OrthoDB" id="9894375at2759"/>
<dbReference type="EMBL" id="RQTK01000226">
    <property type="protein sequence ID" value="RUS83893.1"/>
    <property type="molecule type" value="Genomic_DNA"/>
</dbReference>
<evidence type="ECO:0000256" key="1">
    <source>
        <dbReference type="ARBA" id="ARBA00004651"/>
    </source>
</evidence>
<dbReference type="InterPro" id="IPR000276">
    <property type="entry name" value="GPCR_Rhodpsn"/>
</dbReference>
<organism evidence="12 13">
    <name type="scientific">Elysia chlorotica</name>
    <name type="common">Eastern emerald elysia</name>
    <name type="synonym">Sea slug</name>
    <dbReference type="NCBI Taxonomy" id="188477"/>
    <lineage>
        <taxon>Eukaryota</taxon>
        <taxon>Metazoa</taxon>
        <taxon>Spiralia</taxon>
        <taxon>Lophotrochozoa</taxon>
        <taxon>Mollusca</taxon>
        <taxon>Gastropoda</taxon>
        <taxon>Heterobranchia</taxon>
        <taxon>Euthyneura</taxon>
        <taxon>Panpulmonata</taxon>
        <taxon>Sacoglossa</taxon>
        <taxon>Placobranchoidea</taxon>
        <taxon>Plakobranchidae</taxon>
        <taxon>Elysia</taxon>
    </lineage>
</organism>
<evidence type="ECO:0000313" key="13">
    <source>
        <dbReference type="Proteomes" id="UP000271974"/>
    </source>
</evidence>
<evidence type="ECO:0000256" key="10">
    <source>
        <dbReference type="SAM" id="Phobius"/>
    </source>
</evidence>
<dbReference type="GO" id="GO:0004930">
    <property type="term" value="F:G protein-coupled receptor activity"/>
    <property type="evidence" value="ECO:0007669"/>
    <property type="project" value="UniProtKB-KW"/>
</dbReference>
<keyword evidence="13" id="KW-1185">Reference proteome</keyword>
<dbReference type="STRING" id="188477.A0A3S0ZVF5"/>
<keyword evidence="5 9" id="KW-0297">G-protein coupled receptor</keyword>
<feature type="transmembrane region" description="Helical" evidence="10">
    <location>
        <begin position="65"/>
        <end position="86"/>
    </location>
</feature>
<comment type="caution">
    <text evidence="12">The sequence shown here is derived from an EMBL/GenBank/DDBJ whole genome shotgun (WGS) entry which is preliminary data.</text>
</comment>
<feature type="transmembrane region" description="Helical" evidence="10">
    <location>
        <begin position="20"/>
        <end position="40"/>
    </location>
</feature>
<dbReference type="PROSITE" id="PS50262">
    <property type="entry name" value="G_PROTEIN_RECEP_F1_2"/>
    <property type="match status" value="1"/>
</dbReference>
<keyword evidence="3 9" id="KW-0812">Transmembrane</keyword>
<feature type="transmembrane region" description="Helical" evidence="10">
    <location>
        <begin position="149"/>
        <end position="168"/>
    </location>
</feature>
<dbReference type="SUPFAM" id="SSF81321">
    <property type="entry name" value="Family A G protein-coupled receptor-like"/>
    <property type="match status" value="1"/>
</dbReference>
<dbReference type="PANTHER" id="PTHR24249">
    <property type="entry name" value="HISTAMINE RECEPTOR-RELATED G-PROTEIN COUPLED RECEPTOR"/>
    <property type="match status" value="1"/>
</dbReference>
<feature type="transmembrane region" description="Helical" evidence="10">
    <location>
        <begin position="257"/>
        <end position="276"/>
    </location>
</feature>
<evidence type="ECO:0000259" key="11">
    <source>
        <dbReference type="PROSITE" id="PS50262"/>
    </source>
</evidence>
<evidence type="ECO:0000256" key="3">
    <source>
        <dbReference type="ARBA" id="ARBA00022692"/>
    </source>
</evidence>
<evidence type="ECO:0000256" key="2">
    <source>
        <dbReference type="ARBA" id="ARBA00022475"/>
    </source>
</evidence>
<protein>
    <recommendedName>
        <fullName evidence="11">G-protein coupled receptors family 1 profile domain-containing protein</fullName>
    </recommendedName>
</protein>
<dbReference type="PANTHER" id="PTHR24249:SF372">
    <property type="entry name" value="G-PROTEIN COUPLED RECEPTORS FAMILY 1 PROFILE DOMAIN-CONTAINING PROTEIN"/>
    <property type="match status" value="1"/>
</dbReference>
<keyword evidence="6 10" id="KW-0472">Membrane</keyword>
<keyword evidence="7 9" id="KW-0675">Receptor</keyword>
<accession>A0A3S0ZVF5</accession>
<dbReference type="Gene3D" id="1.20.1070.10">
    <property type="entry name" value="Rhodopsin 7-helix transmembrane proteins"/>
    <property type="match status" value="1"/>
</dbReference>
<name>A0A3S0ZVF5_ELYCH</name>
<comment type="subcellular location">
    <subcellularLocation>
        <location evidence="1">Cell membrane</location>
        <topology evidence="1">Multi-pass membrane protein</topology>
    </subcellularLocation>
</comment>
<dbReference type="InterPro" id="IPR050569">
    <property type="entry name" value="TAAR"/>
</dbReference>
<keyword evidence="4 10" id="KW-1133">Transmembrane helix</keyword>
<evidence type="ECO:0000256" key="8">
    <source>
        <dbReference type="ARBA" id="ARBA00023224"/>
    </source>
</evidence>
<keyword evidence="8 9" id="KW-0807">Transducer</keyword>
<dbReference type="Proteomes" id="UP000271974">
    <property type="component" value="Unassembled WGS sequence"/>
</dbReference>
<dbReference type="CDD" id="cd00637">
    <property type="entry name" value="7tm_classA_rhodopsin-like"/>
    <property type="match status" value="1"/>
</dbReference>
<dbReference type="AlphaFoldDB" id="A0A3S0ZVF5"/>
<proteinExistence type="inferred from homology"/>
<evidence type="ECO:0000256" key="4">
    <source>
        <dbReference type="ARBA" id="ARBA00022989"/>
    </source>
</evidence>
<comment type="similarity">
    <text evidence="9">Belongs to the G-protein coupled receptor 1 family.</text>
</comment>
<feature type="domain" description="G-protein coupled receptors family 1 profile" evidence="11">
    <location>
        <begin position="1"/>
        <end position="273"/>
    </location>
</feature>
<dbReference type="PROSITE" id="PS00237">
    <property type="entry name" value="G_PROTEIN_RECEP_F1_1"/>
    <property type="match status" value="1"/>
</dbReference>
<evidence type="ECO:0000313" key="12">
    <source>
        <dbReference type="EMBL" id="RUS83893.1"/>
    </source>
</evidence>
<feature type="transmembrane region" description="Helical" evidence="10">
    <location>
        <begin position="107"/>
        <end position="129"/>
    </location>
</feature>
<dbReference type="GO" id="GO:0005886">
    <property type="term" value="C:plasma membrane"/>
    <property type="evidence" value="ECO:0007669"/>
    <property type="project" value="UniProtKB-SubCell"/>
</dbReference>
<evidence type="ECO:0000256" key="5">
    <source>
        <dbReference type="ARBA" id="ARBA00023040"/>
    </source>
</evidence>
<feature type="non-terminal residue" evidence="12">
    <location>
        <position position="1"/>
    </location>
</feature>
<sequence>NILLITIIARNRSLHTNTNILVASLAVTDVLMGFQCVMFAKSGLKWGFRSWIAEANLNLQVYDTFMLGVNCSLVVVSLLHVSVLAVDRYLYISWPFRYTRRVTRNRVLATAAGMWTLGIIYMLLPVALFQASRYQKTCILVDVPIGYGYEPLAVGYVVCLTVVIYCTTKMIKLARDHRLGKNKKFGEGGVWKSCRENINKHEEKDRLLRKANLKIIKFVLVVLGTFLACTFPPIAMLTLVKVLNVTLFSGSYVAIDVMHFLITANSGMNFLTITYMNKNFRKALLKIIPFCDFKC</sequence>
<evidence type="ECO:0000256" key="9">
    <source>
        <dbReference type="RuleBase" id="RU000688"/>
    </source>
</evidence>
<gene>
    <name evidence="12" type="ORF">EGW08_008374</name>
</gene>